<dbReference type="AlphaFoldDB" id="A0A1G8XDQ5"/>
<evidence type="ECO:0000256" key="1">
    <source>
        <dbReference type="SAM" id="MobiDB-lite"/>
    </source>
</evidence>
<evidence type="ECO:0000313" key="4">
    <source>
        <dbReference type="Proteomes" id="UP000199527"/>
    </source>
</evidence>
<dbReference type="NCBIfam" id="TIGR03806">
    <property type="entry name" value="chp_HNE_0200"/>
    <property type="match status" value="1"/>
</dbReference>
<evidence type="ECO:0000313" key="3">
    <source>
        <dbReference type="EMBL" id="SDJ88517.1"/>
    </source>
</evidence>
<keyword evidence="4" id="KW-1185">Reference proteome</keyword>
<sequence length="382" mass="41454">MKSLFCIALAGLLLGCGGGDGTPTADQPQQPDPPVNASPCDQGSAGSINWTALMSSDCPALEDYGLFIDSADPTGAPTHPGQAYQLTTQLFSDYASKYRFLFLPQGQTIQYQPRSAFDLPVGSVLVKTFALPFDSSLTGPENQVLVETRLLIHRDAGWTTLPYQWQQGRARLISSGAAVNHTMTHNEQTLTFSYQIPSRVECKLCHQLIDDDGGSRISPIGLKAHLLNVADGEGSQLLRWHQQGLLADLPQTDSIARAPALLDEGADLTQRVKGYLDINCAHCHQKQGHASISGLRLGFYEDHTQSSYGICKQPPGWDGGPRGLDYDLLPGNGLDSILPYRMELTEPKDRMPMVGRSVVHTEAVALIRQWVDSLPASLGSCQ</sequence>
<dbReference type="Proteomes" id="UP000199527">
    <property type="component" value="Unassembled WGS sequence"/>
</dbReference>
<organism evidence="3 4">
    <name type="scientific">Ferrimonas sediminum</name>
    <dbReference type="NCBI Taxonomy" id="718193"/>
    <lineage>
        <taxon>Bacteria</taxon>
        <taxon>Pseudomonadati</taxon>
        <taxon>Pseudomonadota</taxon>
        <taxon>Gammaproteobacteria</taxon>
        <taxon>Alteromonadales</taxon>
        <taxon>Ferrimonadaceae</taxon>
        <taxon>Ferrimonas</taxon>
    </lineage>
</organism>
<feature type="chain" id="PRO_5011552202" description="Cytochrome c domain-containing protein" evidence="2">
    <location>
        <begin position="22"/>
        <end position="382"/>
    </location>
</feature>
<name>A0A1G8XDQ5_9GAMM</name>
<feature type="region of interest" description="Disordered" evidence="1">
    <location>
        <begin position="22"/>
        <end position="42"/>
    </location>
</feature>
<dbReference type="RefSeq" id="WP_090366878.1">
    <property type="nucleotide sequence ID" value="NZ_FNEM01000015.1"/>
</dbReference>
<evidence type="ECO:0008006" key="5">
    <source>
        <dbReference type="Google" id="ProtNLM"/>
    </source>
</evidence>
<evidence type="ECO:0000256" key="2">
    <source>
        <dbReference type="SAM" id="SignalP"/>
    </source>
</evidence>
<keyword evidence="2" id="KW-0732">Signal</keyword>
<protein>
    <recommendedName>
        <fullName evidence="5">Cytochrome c domain-containing protein</fullName>
    </recommendedName>
</protein>
<gene>
    <name evidence="3" type="ORF">SAMN04488540_1153</name>
</gene>
<proteinExistence type="predicted"/>
<dbReference type="PROSITE" id="PS51257">
    <property type="entry name" value="PROKAR_LIPOPROTEIN"/>
    <property type="match status" value="1"/>
</dbReference>
<dbReference type="OrthoDB" id="338827at2"/>
<feature type="signal peptide" evidence="2">
    <location>
        <begin position="1"/>
        <end position="21"/>
    </location>
</feature>
<dbReference type="EMBL" id="FNEM01000015">
    <property type="protein sequence ID" value="SDJ88517.1"/>
    <property type="molecule type" value="Genomic_DNA"/>
</dbReference>
<accession>A0A1G8XDQ5</accession>
<reference evidence="4" key="1">
    <citation type="submission" date="2016-10" db="EMBL/GenBank/DDBJ databases">
        <authorList>
            <person name="Varghese N."/>
            <person name="Submissions S."/>
        </authorList>
    </citation>
    <scope>NUCLEOTIDE SEQUENCE [LARGE SCALE GENOMIC DNA]</scope>
    <source>
        <strain evidence="4">DSM 23317</strain>
    </source>
</reference>
<dbReference type="InterPro" id="IPR022269">
    <property type="entry name" value="SO_2930-like_C"/>
</dbReference>